<dbReference type="PANTHER" id="PTHR12526">
    <property type="entry name" value="GLYCOSYLTRANSFERASE"/>
    <property type="match status" value="1"/>
</dbReference>
<evidence type="ECO:0000313" key="2">
    <source>
        <dbReference type="EMBL" id="MBB6509936.1"/>
    </source>
</evidence>
<keyword evidence="3" id="KW-1185">Reference proteome</keyword>
<feature type="domain" description="Glycosyl transferase family 1" evidence="1">
    <location>
        <begin position="173"/>
        <end position="327"/>
    </location>
</feature>
<organism evidence="2 3">
    <name type="scientific">Rhizobium soli</name>
    <dbReference type="NCBI Taxonomy" id="424798"/>
    <lineage>
        <taxon>Bacteria</taxon>
        <taxon>Pseudomonadati</taxon>
        <taxon>Pseudomonadota</taxon>
        <taxon>Alphaproteobacteria</taxon>
        <taxon>Hyphomicrobiales</taxon>
        <taxon>Rhizobiaceae</taxon>
        <taxon>Rhizobium/Agrobacterium group</taxon>
        <taxon>Rhizobium</taxon>
    </lineage>
</organism>
<dbReference type="Gene3D" id="3.40.50.2000">
    <property type="entry name" value="Glycogen Phosphorylase B"/>
    <property type="match status" value="2"/>
</dbReference>
<dbReference type="EMBL" id="JACHBU010000006">
    <property type="protein sequence ID" value="MBB6509936.1"/>
    <property type="molecule type" value="Genomic_DNA"/>
</dbReference>
<comment type="caution">
    <text evidence="2">The sequence shown here is derived from an EMBL/GenBank/DDBJ whole genome shotgun (WGS) entry which is preliminary data.</text>
</comment>
<dbReference type="AlphaFoldDB" id="A0A7X0JNJ0"/>
<dbReference type="GO" id="GO:0016757">
    <property type="term" value="F:glycosyltransferase activity"/>
    <property type="evidence" value="ECO:0007669"/>
    <property type="project" value="InterPro"/>
</dbReference>
<protein>
    <submittedName>
        <fullName evidence="2">Glycosyltransferase involved in cell wall biosynthesis</fullName>
    </submittedName>
</protein>
<keyword evidence="2" id="KW-0808">Transferase</keyword>
<reference evidence="2 3" key="1">
    <citation type="submission" date="2020-08" db="EMBL/GenBank/DDBJ databases">
        <title>The Agave Microbiome: Exploring the role of microbial communities in plant adaptations to desert environments.</title>
        <authorList>
            <person name="Partida-Martinez L.P."/>
        </authorList>
    </citation>
    <scope>NUCLEOTIDE SEQUENCE [LARGE SCALE GENOMIC DNA]</scope>
    <source>
        <strain evidence="2 3">AS3.12</strain>
    </source>
</reference>
<sequence length="354" mass="37460">MNAASRERRLVFAIPGDIDTRSGGYGYDRRMIEELRAIGWTVEHLQLPGGFPEPSESELAETAEKLAALADDSLVLIDGLAFGAMPAIAMEEATRLRMIALVHHPLALESGIPAGVAERLRKSEMTALGAAKGVVVTSPSTARTLVSQFRVAPDLVRVAVPGTEQAKPASGSTAGDGVIILSVGSLTQRKDHAALISALERISDRPWQCRIAGSDDMDRQCAADLRRQIEACGLSDRVTLTGALDDVAVEYAQADIFALASQYEGYGMAFAEAMVRGLPIVGCRGGAIPDLVTDEAGILVEPGDIAGLAEALALLIDQPETRQAYSAGALAVGQQLPDWPATAKVLSDFLEEMR</sequence>
<dbReference type="CDD" id="cd03801">
    <property type="entry name" value="GT4_PimA-like"/>
    <property type="match status" value="1"/>
</dbReference>
<evidence type="ECO:0000259" key="1">
    <source>
        <dbReference type="Pfam" id="PF00534"/>
    </source>
</evidence>
<dbReference type="SUPFAM" id="SSF53756">
    <property type="entry name" value="UDP-Glycosyltransferase/glycogen phosphorylase"/>
    <property type="match status" value="1"/>
</dbReference>
<dbReference type="InterPro" id="IPR001296">
    <property type="entry name" value="Glyco_trans_1"/>
</dbReference>
<dbReference type="Pfam" id="PF00534">
    <property type="entry name" value="Glycos_transf_1"/>
    <property type="match status" value="1"/>
</dbReference>
<name>A0A7X0JNJ0_9HYPH</name>
<proteinExistence type="predicted"/>
<accession>A0A7X0JNJ0</accession>
<evidence type="ECO:0000313" key="3">
    <source>
        <dbReference type="Proteomes" id="UP000585437"/>
    </source>
</evidence>
<dbReference type="Proteomes" id="UP000585437">
    <property type="component" value="Unassembled WGS sequence"/>
</dbReference>
<dbReference type="RefSeq" id="WP_246454063.1">
    <property type="nucleotide sequence ID" value="NZ_JACHBU010000006.1"/>
</dbReference>
<gene>
    <name evidence="2" type="ORF">F4695_003320</name>
</gene>